<name>M3VFN2_GORML</name>
<dbReference type="SMART" id="SM00797">
    <property type="entry name" value="AHS2"/>
    <property type="match status" value="1"/>
</dbReference>
<protein>
    <recommendedName>
        <fullName evidence="4">Carboxyltransferase domain-containing protein</fullName>
    </recommendedName>
</protein>
<dbReference type="AlphaFoldDB" id="M3VFN2"/>
<dbReference type="GO" id="GO:0016787">
    <property type="term" value="F:hydrolase activity"/>
    <property type="evidence" value="ECO:0007669"/>
    <property type="project" value="UniProtKB-KW"/>
</dbReference>
<dbReference type="NCBIfam" id="TIGR00724">
    <property type="entry name" value="urea_amlyse_rel"/>
    <property type="match status" value="1"/>
</dbReference>
<evidence type="ECO:0000259" key="4">
    <source>
        <dbReference type="SMART" id="SM00797"/>
    </source>
</evidence>
<dbReference type="PANTHER" id="PTHR43309">
    <property type="entry name" value="5-OXOPROLINASE SUBUNIT C"/>
    <property type="match status" value="1"/>
</dbReference>
<dbReference type="InterPro" id="IPR003778">
    <property type="entry name" value="CT_A_B"/>
</dbReference>
<sequence length="285" mass="29417">MCSTGPLATIQDLGRPGHAHLGVARSGAADRESCGLANRLVGNLPDAACIEVTLGGFSARVHGTALIAVTGPATRVRVDGHDVGSHSAIPLRNGQSLSVTAPRHGCRNYIAVRGGFDAVPELGSRSTDTLSGLGPPPLSVKDRLTVGDLSDDWPAVMLAPPPAVGTEPAVVLSVRPGPRTDRLIDPGQLVIGRWQVNPASNRIGVRLDRPSTSTEPPLVHRDLPELRSEGVPLGGVQVPPSGQPVIFLADHPVTGGYPTVAVLTPASLIRAAQLVSGDSVRFVVG</sequence>
<accession>M3VFN2</accession>
<evidence type="ECO:0000313" key="5">
    <source>
        <dbReference type="EMBL" id="GAC80229.1"/>
    </source>
</evidence>
<dbReference type="EMBL" id="BAOP01000015">
    <property type="protein sequence ID" value="GAC80229.1"/>
    <property type="molecule type" value="Genomic_DNA"/>
</dbReference>
<keyword evidence="2" id="KW-0378">Hydrolase</keyword>
<evidence type="ECO:0000256" key="2">
    <source>
        <dbReference type="ARBA" id="ARBA00022801"/>
    </source>
</evidence>
<dbReference type="eggNOG" id="COG1984">
    <property type="taxonomic scope" value="Bacteria"/>
</dbReference>
<dbReference type="Gene3D" id="2.40.100.10">
    <property type="entry name" value="Cyclophilin-like"/>
    <property type="match status" value="1"/>
</dbReference>
<feature type="domain" description="Carboxyltransferase" evidence="4">
    <location>
        <begin position="20"/>
        <end position="285"/>
    </location>
</feature>
<organism evidence="5 6">
    <name type="scientific">Gordonia malaquae NBRC 108250</name>
    <dbReference type="NCBI Taxonomy" id="1223542"/>
    <lineage>
        <taxon>Bacteria</taxon>
        <taxon>Bacillati</taxon>
        <taxon>Actinomycetota</taxon>
        <taxon>Actinomycetes</taxon>
        <taxon>Mycobacteriales</taxon>
        <taxon>Gordoniaceae</taxon>
        <taxon>Gordonia</taxon>
    </lineage>
</organism>
<evidence type="ECO:0000256" key="1">
    <source>
        <dbReference type="ARBA" id="ARBA00022741"/>
    </source>
</evidence>
<dbReference type="InterPro" id="IPR052708">
    <property type="entry name" value="PxpC"/>
</dbReference>
<keyword evidence="1" id="KW-0547">Nucleotide-binding</keyword>
<dbReference type="STRING" id="410332.SAMN04488550_1007"/>
<dbReference type="Pfam" id="PF02626">
    <property type="entry name" value="CT_A_B"/>
    <property type="match status" value="1"/>
</dbReference>
<reference evidence="5 6" key="1">
    <citation type="submission" date="2013-02" db="EMBL/GenBank/DDBJ databases">
        <title>Whole genome shotgun sequence of Gordonia malaquae NBRC 108250.</title>
        <authorList>
            <person name="Yoshida I."/>
            <person name="Hosoyama A."/>
            <person name="Tsuchikane K."/>
            <person name="Ando Y."/>
            <person name="Baba S."/>
            <person name="Ohji S."/>
            <person name="Hamada M."/>
            <person name="Tamura T."/>
            <person name="Yamazoe A."/>
            <person name="Yamazaki S."/>
            <person name="Fujita N."/>
        </authorList>
    </citation>
    <scope>NUCLEOTIDE SEQUENCE [LARGE SCALE GENOMIC DNA]</scope>
    <source>
        <strain evidence="5 6">NBRC 108250</strain>
    </source>
</reference>
<dbReference type="Proteomes" id="UP000035009">
    <property type="component" value="Unassembled WGS sequence"/>
</dbReference>
<gene>
    <name evidence="5" type="ORF">GM1_015_01050</name>
</gene>
<keyword evidence="3" id="KW-0067">ATP-binding</keyword>
<evidence type="ECO:0000256" key="3">
    <source>
        <dbReference type="ARBA" id="ARBA00022840"/>
    </source>
</evidence>
<keyword evidence="6" id="KW-1185">Reference proteome</keyword>
<comment type="caution">
    <text evidence="5">The sequence shown here is derived from an EMBL/GenBank/DDBJ whole genome shotgun (WGS) entry which is preliminary data.</text>
</comment>
<proteinExistence type="predicted"/>
<dbReference type="InterPro" id="IPR029000">
    <property type="entry name" value="Cyclophilin-like_dom_sf"/>
</dbReference>
<evidence type="ECO:0000313" key="6">
    <source>
        <dbReference type="Proteomes" id="UP000035009"/>
    </source>
</evidence>
<dbReference type="PANTHER" id="PTHR43309:SF3">
    <property type="entry name" value="5-OXOPROLINASE SUBUNIT C"/>
    <property type="match status" value="1"/>
</dbReference>
<dbReference type="GO" id="GO:0005524">
    <property type="term" value="F:ATP binding"/>
    <property type="evidence" value="ECO:0007669"/>
    <property type="project" value="UniProtKB-KW"/>
</dbReference>
<dbReference type="SUPFAM" id="SSF50891">
    <property type="entry name" value="Cyclophilin-like"/>
    <property type="match status" value="1"/>
</dbReference>